<accession>L8X7B2</accession>
<dbReference type="Proteomes" id="UP000011668">
    <property type="component" value="Unassembled WGS sequence"/>
</dbReference>
<evidence type="ECO:0000313" key="3">
    <source>
        <dbReference type="EMBL" id="ELU44933.1"/>
    </source>
</evidence>
<dbReference type="PROSITE" id="PS50059">
    <property type="entry name" value="FKBP_PPIASE"/>
    <property type="match status" value="1"/>
</dbReference>
<dbReference type="EC" id="5.2.1.8" evidence="1"/>
<proteinExistence type="predicted"/>
<evidence type="ECO:0000256" key="1">
    <source>
        <dbReference type="PROSITE-ProRule" id="PRU00277"/>
    </source>
</evidence>
<keyword evidence="4" id="KW-1185">Reference proteome</keyword>
<protein>
    <recommendedName>
        <fullName evidence="1">peptidylprolyl isomerase</fullName>
        <ecNumber evidence="1">5.2.1.8</ecNumber>
    </recommendedName>
</protein>
<keyword evidence="1 3" id="KW-0413">Isomerase</keyword>
<name>L8X7B2_THACA</name>
<dbReference type="GO" id="GO:0003755">
    <property type="term" value="F:peptidyl-prolyl cis-trans isomerase activity"/>
    <property type="evidence" value="ECO:0007669"/>
    <property type="project" value="UniProtKB-KW"/>
</dbReference>
<dbReference type="SUPFAM" id="SSF54534">
    <property type="entry name" value="FKBP-like"/>
    <property type="match status" value="1"/>
</dbReference>
<keyword evidence="1" id="KW-0697">Rotamase</keyword>
<dbReference type="Gene3D" id="3.10.50.40">
    <property type="match status" value="1"/>
</dbReference>
<reference evidence="3 4" key="1">
    <citation type="journal article" date="2013" name="Nat. Commun.">
        <title>The evolution and pathogenic mechanisms of the rice sheath blight pathogen.</title>
        <authorList>
            <person name="Zheng A."/>
            <person name="Lin R."/>
            <person name="Xu L."/>
            <person name="Qin P."/>
            <person name="Tang C."/>
            <person name="Ai P."/>
            <person name="Zhang D."/>
            <person name="Liu Y."/>
            <person name="Sun Z."/>
            <person name="Feng H."/>
            <person name="Wang Y."/>
            <person name="Chen Y."/>
            <person name="Liang X."/>
            <person name="Fu R."/>
            <person name="Li Q."/>
            <person name="Zhang J."/>
            <person name="Yu X."/>
            <person name="Xie Z."/>
            <person name="Ding L."/>
            <person name="Guan P."/>
            <person name="Tang J."/>
            <person name="Liang Y."/>
            <person name="Wang S."/>
            <person name="Deng Q."/>
            <person name="Li S."/>
            <person name="Zhu J."/>
            <person name="Wang L."/>
            <person name="Liu H."/>
            <person name="Li P."/>
        </authorList>
    </citation>
    <scope>NUCLEOTIDE SEQUENCE [LARGE SCALE GENOMIC DNA]</scope>
    <source>
        <strain evidence="4">AG-1 IA</strain>
    </source>
</reference>
<comment type="catalytic activity">
    <reaction evidence="1">
        <text>[protein]-peptidylproline (omega=180) = [protein]-peptidylproline (omega=0)</text>
        <dbReference type="Rhea" id="RHEA:16237"/>
        <dbReference type="Rhea" id="RHEA-COMP:10747"/>
        <dbReference type="Rhea" id="RHEA-COMP:10748"/>
        <dbReference type="ChEBI" id="CHEBI:83833"/>
        <dbReference type="ChEBI" id="CHEBI:83834"/>
        <dbReference type="EC" id="5.2.1.8"/>
    </reaction>
</comment>
<feature type="domain" description="PPIase FKBP-type" evidence="2">
    <location>
        <begin position="23"/>
        <end position="83"/>
    </location>
</feature>
<dbReference type="AlphaFoldDB" id="L8X7B2"/>
<dbReference type="InterPro" id="IPR001179">
    <property type="entry name" value="PPIase_FKBP_dom"/>
</dbReference>
<dbReference type="EMBL" id="AFRT01000242">
    <property type="protein sequence ID" value="ELU44933.1"/>
    <property type="molecule type" value="Genomic_DNA"/>
</dbReference>
<dbReference type="InterPro" id="IPR046357">
    <property type="entry name" value="PPIase_dom_sf"/>
</dbReference>
<comment type="caution">
    <text evidence="3">The sequence shown here is derived from an EMBL/GenBank/DDBJ whole genome shotgun (WGS) entry which is preliminary data.</text>
</comment>
<evidence type="ECO:0000313" key="4">
    <source>
        <dbReference type="Proteomes" id="UP000011668"/>
    </source>
</evidence>
<dbReference type="HOGENOM" id="CLU_1807523_0_0_1"/>
<dbReference type="OrthoDB" id="1902587at2759"/>
<evidence type="ECO:0000259" key="2">
    <source>
        <dbReference type="PROSITE" id="PS50059"/>
    </source>
</evidence>
<gene>
    <name evidence="3" type="ORF">AG1IA_01039</name>
</gene>
<dbReference type="Pfam" id="PF00254">
    <property type="entry name" value="FKBP_C"/>
    <property type="match status" value="1"/>
</dbReference>
<organism evidence="3 4">
    <name type="scientific">Thanatephorus cucumeris (strain AG1-IA)</name>
    <name type="common">Rice sheath blight fungus</name>
    <name type="synonym">Rhizoctonia solani</name>
    <dbReference type="NCBI Taxonomy" id="983506"/>
    <lineage>
        <taxon>Eukaryota</taxon>
        <taxon>Fungi</taxon>
        <taxon>Dikarya</taxon>
        <taxon>Basidiomycota</taxon>
        <taxon>Agaricomycotina</taxon>
        <taxon>Agaricomycetes</taxon>
        <taxon>Cantharellales</taxon>
        <taxon>Ceratobasidiaceae</taxon>
        <taxon>Rhizoctonia</taxon>
        <taxon>Rhizoctonia solani AG-1</taxon>
    </lineage>
</organism>
<sequence length="143" mass="15504">MGVNVNVTHRPSGEPVSILKSIGDVLMIDIQPRYIPSLEIGSAINGQGGTVETPLFDSSRKRNSPFQTVIGVGQVIKGWDEGMPTAKRKITSVPSTGPEKLRDAHSLIKVSEYFGASGITLRSAREMLWNTCGALRIQLDLNE</sequence>